<evidence type="ECO:0000256" key="2">
    <source>
        <dbReference type="ARBA" id="ARBA00022728"/>
    </source>
</evidence>
<evidence type="ECO:0000259" key="6">
    <source>
        <dbReference type="PROSITE" id="PS52002"/>
    </source>
</evidence>
<dbReference type="SUPFAM" id="SSF50182">
    <property type="entry name" value="Sm-like ribonucleoproteins"/>
    <property type="match status" value="1"/>
</dbReference>
<comment type="caution">
    <text evidence="7">The sequence shown here is derived from an EMBL/GenBank/DDBJ whole genome shotgun (WGS) entry which is preliminary data.</text>
</comment>
<dbReference type="Proteomes" id="UP000307173">
    <property type="component" value="Unassembled WGS sequence"/>
</dbReference>
<evidence type="ECO:0000256" key="1">
    <source>
        <dbReference type="ARBA" id="ARBA00007927"/>
    </source>
</evidence>
<accession>A0A4T0X725</accession>
<dbReference type="PANTHER" id="PTHR11021:SF0">
    <property type="entry name" value="SMALL NUCLEAR RIBONUCLEOPROTEIN F"/>
    <property type="match status" value="1"/>
</dbReference>
<dbReference type="STRING" id="52247.A0A4T0X725"/>
<evidence type="ECO:0000256" key="5">
    <source>
        <dbReference type="PIRNR" id="PIRNR006609"/>
    </source>
</evidence>
<keyword evidence="8" id="KW-1185">Reference proteome</keyword>
<dbReference type="Gene3D" id="2.30.30.100">
    <property type="match status" value="1"/>
</dbReference>
<dbReference type="InterPro" id="IPR001163">
    <property type="entry name" value="Sm_dom_euk/arc"/>
</dbReference>
<dbReference type="GO" id="GO:0120114">
    <property type="term" value="C:Sm-like protein family complex"/>
    <property type="evidence" value="ECO:0007669"/>
    <property type="project" value="UniProtKB-ARBA"/>
</dbReference>
<dbReference type="GO" id="GO:0005681">
    <property type="term" value="C:spliceosomal complex"/>
    <property type="evidence" value="ECO:0007669"/>
    <property type="project" value="UniProtKB-KW"/>
</dbReference>
<dbReference type="Pfam" id="PF01423">
    <property type="entry name" value="LSM"/>
    <property type="match status" value="1"/>
</dbReference>
<dbReference type="OrthoDB" id="268799at2759"/>
<evidence type="ECO:0000313" key="7">
    <source>
        <dbReference type="EMBL" id="TID31328.1"/>
    </source>
</evidence>
<dbReference type="InterPro" id="IPR010920">
    <property type="entry name" value="LSM_dom_sf"/>
</dbReference>
<evidence type="ECO:0000256" key="4">
    <source>
        <dbReference type="ARBA" id="ARBA00023274"/>
    </source>
</evidence>
<dbReference type="PANTHER" id="PTHR11021">
    <property type="entry name" value="SMALL NUCLEAR RIBONUCLEOPROTEIN F SNRNP-F"/>
    <property type="match status" value="1"/>
</dbReference>
<evidence type="ECO:0000313" key="8">
    <source>
        <dbReference type="Proteomes" id="UP000307173"/>
    </source>
</evidence>
<dbReference type="InterPro" id="IPR016487">
    <property type="entry name" value="Lsm6/sSmF"/>
</dbReference>
<keyword evidence="2 5" id="KW-0747">Spliceosome</keyword>
<dbReference type="CDD" id="cd01726">
    <property type="entry name" value="LSm6"/>
    <property type="match status" value="1"/>
</dbReference>
<feature type="domain" description="Sm" evidence="6">
    <location>
        <begin position="17"/>
        <end position="86"/>
    </location>
</feature>
<dbReference type="AlphaFoldDB" id="A0A4T0X725"/>
<keyword evidence="3 5" id="KW-0508">mRNA splicing</keyword>
<sequence>MSENPELQQEQASSPDITTSFLSSITNKQVNIKLFNDFVYTGVLSSIDGFMNVVLENAEEIVDGESVTKYEEVFIRGNSVLYIGQA</sequence>
<dbReference type="SMART" id="SM00651">
    <property type="entry name" value="Sm"/>
    <property type="match status" value="1"/>
</dbReference>
<keyword evidence="5" id="KW-0539">Nucleus</keyword>
<comment type="similarity">
    <text evidence="1 5">Belongs to the snRNP Sm proteins family. SmF/LSm6 subfamily.</text>
</comment>
<comment type="subcellular location">
    <subcellularLocation>
        <location evidence="5">Nucleus</location>
    </subcellularLocation>
</comment>
<evidence type="ECO:0000256" key="3">
    <source>
        <dbReference type="ARBA" id="ARBA00023187"/>
    </source>
</evidence>
<gene>
    <name evidence="7" type="ORF">CANINC_000039</name>
</gene>
<proteinExistence type="inferred from homology"/>
<keyword evidence="5" id="KW-0694">RNA-binding</keyword>
<dbReference type="InterPro" id="IPR047575">
    <property type="entry name" value="Sm"/>
</dbReference>
<keyword evidence="4 5" id="KW-0687">Ribonucleoprotein</keyword>
<dbReference type="EMBL" id="SELW01000012">
    <property type="protein sequence ID" value="TID31328.1"/>
    <property type="molecule type" value="Genomic_DNA"/>
</dbReference>
<dbReference type="GO" id="GO:0003723">
    <property type="term" value="F:RNA binding"/>
    <property type="evidence" value="ECO:0007669"/>
    <property type="project" value="UniProtKB-UniRule"/>
</dbReference>
<reference evidence="7 8" key="1">
    <citation type="journal article" date="2019" name="Front. Genet.">
        <title>Whole-Genome Sequencing of the Opportunistic Yeast Pathogen Candida inconspicua Uncovers Its Hybrid Origin.</title>
        <authorList>
            <person name="Mixao V."/>
            <person name="Hansen A.P."/>
            <person name="Saus E."/>
            <person name="Boekhout T."/>
            <person name="Lass-Florl C."/>
            <person name="Gabaldon T."/>
        </authorList>
    </citation>
    <scope>NUCLEOTIDE SEQUENCE [LARGE SCALE GENOMIC DNA]</scope>
    <source>
        <strain evidence="7 8">CBS 180</strain>
    </source>
</reference>
<dbReference type="GO" id="GO:0000398">
    <property type="term" value="P:mRNA splicing, via spliceosome"/>
    <property type="evidence" value="ECO:0007669"/>
    <property type="project" value="InterPro"/>
</dbReference>
<dbReference type="PROSITE" id="PS52002">
    <property type="entry name" value="SM"/>
    <property type="match status" value="1"/>
</dbReference>
<keyword evidence="5" id="KW-0507">mRNA processing</keyword>
<organism evidence="7 8">
    <name type="scientific">Pichia inconspicua</name>
    <dbReference type="NCBI Taxonomy" id="52247"/>
    <lineage>
        <taxon>Eukaryota</taxon>
        <taxon>Fungi</taxon>
        <taxon>Dikarya</taxon>
        <taxon>Ascomycota</taxon>
        <taxon>Saccharomycotina</taxon>
        <taxon>Pichiomycetes</taxon>
        <taxon>Pichiales</taxon>
        <taxon>Pichiaceae</taxon>
        <taxon>Pichia</taxon>
    </lineage>
</organism>
<protein>
    <recommendedName>
        <fullName evidence="6">Sm domain-containing protein</fullName>
    </recommendedName>
</protein>
<name>A0A4T0X725_9ASCO</name>